<evidence type="ECO:0008006" key="5">
    <source>
        <dbReference type="Google" id="ProtNLM"/>
    </source>
</evidence>
<dbReference type="AlphaFoldDB" id="A0A1H6CFU4"/>
<evidence type="ECO:0000313" key="2">
    <source>
        <dbReference type="EMBL" id="SFC39246.1"/>
    </source>
</evidence>
<evidence type="ECO:0000313" key="1">
    <source>
        <dbReference type="EMBL" id="SEG71881.1"/>
    </source>
</evidence>
<gene>
    <name evidence="1" type="ORF">SAMN02982929_03401</name>
    <name evidence="2" type="ORF">SAMN05216506_101643</name>
</gene>
<organism evidence="1 4">
    <name type="scientific">Saccharopolyspora kobensis</name>
    <dbReference type="NCBI Taxonomy" id="146035"/>
    <lineage>
        <taxon>Bacteria</taxon>
        <taxon>Bacillati</taxon>
        <taxon>Actinomycetota</taxon>
        <taxon>Actinomycetes</taxon>
        <taxon>Pseudonocardiales</taxon>
        <taxon>Pseudonocardiaceae</taxon>
        <taxon>Saccharopolyspora</taxon>
    </lineage>
</organism>
<dbReference type="Proteomes" id="UP000199690">
    <property type="component" value="Unassembled WGS sequence"/>
</dbReference>
<name>A0A1H6CFU4_9PSEU</name>
<accession>A0A1H6CFU4</accession>
<dbReference type="Proteomes" id="UP000236729">
    <property type="component" value="Unassembled WGS sequence"/>
</dbReference>
<proteinExistence type="predicted"/>
<sequence length="122" mass="13194">MSQPGFEADYGAMRDAAGAVEEARRSLLPDGGSFAESVSLDGALDYWFGGKGAGGPIEMLPMQLDLFIKAAYQPAVARLDAFLRTTTDHLETLTDSVHAAIREYERRDQEAMDEIGKTNPPG</sequence>
<keyword evidence="3" id="KW-1185">Reference proteome</keyword>
<evidence type="ECO:0000313" key="4">
    <source>
        <dbReference type="Proteomes" id="UP000236729"/>
    </source>
</evidence>
<dbReference type="EMBL" id="FOME01000001">
    <property type="protein sequence ID" value="SFC39246.1"/>
    <property type="molecule type" value="Genomic_DNA"/>
</dbReference>
<protein>
    <recommendedName>
        <fullName evidence="5">Excreted virulence factor EspC, type VII ESX diderm</fullName>
    </recommendedName>
</protein>
<evidence type="ECO:0000313" key="3">
    <source>
        <dbReference type="Proteomes" id="UP000199690"/>
    </source>
</evidence>
<reference evidence="3 4" key="1">
    <citation type="submission" date="2016-10" db="EMBL/GenBank/DDBJ databases">
        <authorList>
            <person name="Varghese N."/>
            <person name="Submissions S."/>
        </authorList>
    </citation>
    <scope>NUCLEOTIDE SEQUENCE [LARGE SCALE GENOMIC DNA]</scope>
    <source>
        <strain evidence="4">ATCC 20501</strain>
        <strain evidence="2 3">CGMCC 4.3529</strain>
    </source>
</reference>
<dbReference type="EMBL" id="FNVB01000004">
    <property type="protein sequence ID" value="SEG71881.1"/>
    <property type="molecule type" value="Genomic_DNA"/>
</dbReference>
<accession>A0A1I1ISP8</accession>
<reference evidence="1" key="2">
    <citation type="submission" date="2016-10" db="EMBL/GenBank/DDBJ databases">
        <authorList>
            <person name="de Groot N.N."/>
        </authorList>
    </citation>
    <scope>NUCLEOTIDE SEQUENCE [LARGE SCALE GENOMIC DNA]</scope>
    <source>
        <strain evidence="1">ATCC 20501</strain>
    </source>
</reference>
<dbReference type="RefSeq" id="WP_093345801.1">
    <property type="nucleotide sequence ID" value="NZ_FNVB01000004.1"/>
</dbReference>